<proteinExistence type="predicted"/>
<name>C6HGR3_AJECH</name>
<gene>
    <name evidence="2" type="ORF">HCDG_05154</name>
</gene>
<protein>
    <submittedName>
        <fullName evidence="2">Uncharacterized protein</fullName>
    </submittedName>
</protein>
<organism evidence="2 3">
    <name type="scientific">Ajellomyces capsulatus (strain H143)</name>
    <name type="common">Darling's disease fungus</name>
    <name type="synonym">Histoplasma capsulatum</name>
    <dbReference type="NCBI Taxonomy" id="544712"/>
    <lineage>
        <taxon>Eukaryota</taxon>
        <taxon>Fungi</taxon>
        <taxon>Dikarya</taxon>
        <taxon>Ascomycota</taxon>
        <taxon>Pezizomycotina</taxon>
        <taxon>Eurotiomycetes</taxon>
        <taxon>Eurotiomycetidae</taxon>
        <taxon>Onygenales</taxon>
        <taxon>Ajellomycetaceae</taxon>
        <taxon>Histoplasma</taxon>
    </lineage>
</organism>
<accession>C6HGR3</accession>
<dbReference type="AlphaFoldDB" id="C6HGR3"/>
<dbReference type="Proteomes" id="UP000002624">
    <property type="component" value="Unassembled WGS sequence"/>
</dbReference>
<feature type="region of interest" description="Disordered" evidence="1">
    <location>
        <begin position="19"/>
        <end position="38"/>
    </location>
</feature>
<evidence type="ECO:0000313" key="2">
    <source>
        <dbReference type="EMBL" id="EER40565.1"/>
    </source>
</evidence>
<dbReference type="VEuPathDB" id="FungiDB:HCDG_05154"/>
<sequence length="53" mass="6142">MGGKGWLWYLRSSARKLKQQTRQTESMQLRSNSTIDGKNSRIPMAVNFELPMI</sequence>
<evidence type="ECO:0000256" key="1">
    <source>
        <dbReference type="SAM" id="MobiDB-lite"/>
    </source>
</evidence>
<reference evidence="3" key="1">
    <citation type="submission" date="2009-05" db="EMBL/GenBank/DDBJ databases">
        <title>The genome sequence of Ajellomyces capsulatus strain H143.</title>
        <authorList>
            <person name="Champion M."/>
            <person name="Cuomo C.A."/>
            <person name="Ma L.-J."/>
            <person name="Henn M.R."/>
            <person name="Sil A."/>
            <person name="Goldman B."/>
            <person name="Young S.K."/>
            <person name="Kodira C.D."/>
            <person name="Zeng Q."/>
            <person name="Koehrsen M."/>
            <person name="Alvarado L."/>
            <person name="Berlin A.M."/>
            <person name="Borenstein D."/>
            <person name="Chen Z."/>
            <person name="Engels R."/>
            <person name="Freedman E."/>
            <person name="Gellesch M."/>
            <person name="Goldberg J."/>
            <person name="Griggs A."/>
            <person name="Gujja S."/>
            <person name="Heiman D.I."/>
            <person name="Hepburn T.A."/>
            <person name="Howarth C."/>
            <person name="Jen D."/>
            <person name="Larson L."/>
            <person name="Lewis B."/>
            <person name="Mehta T."/>
            <person name="Park D."/>
            <person name="Pearson M."/>
            <person name="Roberts A."/>
            <person name="Saif S."/>
            <person name="Shea T.D."/>
            <person name="Shenoy N."/>
            <person name="Sisk P."/>
            <person name="Stolte C."/>
            <person name="Sykes S."/>
            <person name="Walk T."/>
            <person name="White J."/>
            <person name="Yandava C."/>
            <person name="Klein B."/>
            <person name="McEwen J.G."/>
            <person name="Puccia R."/>
            <person name="Goldman G.H."/>
            <person name="Felipe M.S."/>
            <person name="Nino-Vega G."/>
            <person name="San-Blas G."/>
            <person name="Taylor J.W."/>
            <person name="Mendoza L."/>
            <person name="Galagan J.E."/>
            <person name="Nusbaum C."/>
            <person name="Birren B.W."/>
        </authorList>
    </citation>
    <scope>NUCLEOTIDE SEQUENCE [LARGE SCALE GENOMIC DNA]</scope>
    <source>
        <strain evidence="3">H143</strain>
    </source>
</reference>
<evidence type="ECO:0000313" key="3">
    <source>
        <dbReference type="Proteomes" id="UP000002624"/>
    </source>
</evidence>
<dbReference type="EMBL" id="GG692426">
    <property type="protein sequence ID" value="EER40565.1"/>
    <property type="molecule type" value="Genomic_DNA"/>
</dbReference>
<dbReference type="HOGENOM" id="CLU_3068083_0_0_1"/>
<feature type="compositionally biased region" description="Polar residues" evidence="1">
    <location>
        <begin position="20"/>
        <end position="37"/>
    </location>
</feature>